<organism evidence="1 2">
    <name type="scientific">Bimuria novae-zelandiae CBS 107.79</name>
    <dbReference type="NCBI Taxonomy" id="1447943"/>
    <lineage>
        <taxon>Eukaryota</taxon>
        <taxon>Fungi</taxon>
        <taxon>Dikarya</taxon>
        <taxon>Ascomycota</taxon>
        <taxon>Pezizomycotina</taxon>
        <taxon>Dothideomycetes</taxon>
        <taxon>Pleosporomycetidae</taxon>
        <taxon>Pleosporales</taxon>
        <taxon>Massarineae</taxon>
        <taxon>Didymosphaeriaceae</taxon>
        <taxon>Bimuria</taxon>
    </lineage>
</organism>
<proteinExistence type="predicted"/>
<accession>A0A6A5UYB0</accession>
<dbReference type="Proteomes" id="UP000800036">
    <property type="component" value="Unassembled WGS sequence"/>
</dbReference>
<gene>
    <name evidence="1" type="ORF">BU23DRAFT_571363</name>
</gene>
<dbReference type="EMBL" id="ML976707">
    <property type="protein sequence ID" value="KAF1969638.1"/>
    <property type="molecule type" value="Genomic_DNA"/>
</dbReference>
<evidence type="ECO:0000313" key="2">
    <source>
        <dbReference type="Proteomes" id="UP000800036"/>
    </source>
</evidence>
<name>A0A6A5UYB0_9PLEO</name>
<evidence type="ECO:0000313" key="1">
    <source>
        <dbReference type="EMBL" id="KAF1969638.1"/>
    </source>
</evidence>
<sequence>MSTPPLQRGQSTLALIAHLSAHLTHLHTLLVRATDTYHESLTTLFSSDRETAKLSLRGITEEVKETIATLLELGGKVSVVDAAEIYVVAGYGKDEALGKANEDLDGFKERVRRVEEAVGGMVARVVYG</sequence>
<evidence type="ECO:0008006" key="3">
    <source>
        <dbReference type="Google" id="ProtNLM"/>
    </source>
</evidence>
<reference evidence="1" key="1">
    <citation type="journal article" date="2020" name="Stud. Mycol.">
        <title>101 Dothideomycetes genomes: a test case for predicting lifestyles and emergence of pathogens.</title>
        <authorList>
            <person name="Haridas S."/>
            <person name="Albert R."/>
            <person name="Binder M."/>
            <person name="Bloem J."/>
            <person name="Labutti K."/>
            <person name="Salamov A."/>
            <person name="Andreopoulos B."/>
            <person name="Baker S."/>
            <person name="Barry K."/>
            <person name="Bills G."/>
            <person name="Bluhm B."/>
            <person name="Cannon C."/>
            <person name="Castanera R."/>
            <person name="Culley D."/>
            <person name="Daum C."/>
            <person name="Ezra D."/>
            <person name="Gonzalez J."/>
            <person name="Henrissat B."/>
            <person name="Kuo A."/>
            <person name="Liang C."/>
            <person name="Lipzen A."/>
            <person name="Lutzoni F."/>
            <person name="Magnuson J."/>
            <person name="Mondo S."/>
            <person name="Nolan M."/>
            <person name="Ohm R."/>
            <person name="Pangilinan J."/>
            <person name="Park H.-J."/>
            <person name="Ramirez L."/>
            <person name="Alfaro M."/>
            <person name="Sun H."/>
            <person name="Tritt A."/>
            <person name="Yoshinaga Y."/>
            <person name="Zwiers L.-H."/>
            <person name="Turgeon B."/>
            <person name="Goodwin S."/>
            <person name="Spatafora J."/>
            <person name="Crous P."/>
            <person name="Grigoriev I."/>
        </authorList>
    </citation>
    <scope>NUCLEOTIDE SEQUENCE</scope>
    <source>
        <strain evidence="1">CBS 107.79</strain>
    </source>
</reference>
<protein>
    <recommendedName>
        <fullName evidence="3">Fungal N-terminal domain-containing protein</fullName>
    </recommendedName>
</protein>
<dbReference type="AlphaFoldDB" id="A0A6A5UYB0"/>
<dbReference type="OrthoDB" id="3682662at2759"/>
<keyword evidence="2" id="KW-1185">Reference proteome</keyword>